<name>A0A540R858_9CORY</name>
<protein>
    <submittedName>
        <fullName evidence="2">Uncharacterized protein</fullName>
    </submittedName>
</protein>
<feature type="transmembrane region" description="Helical" evidence="1">
    <location>
        <begin position="51"/>
        <end position="77"/>
    </location>
</feature>
<keyword evidence="1" id="KW-0812">Transmembrane</keyword>
<reference evidence="2 3" key="1">
    <citation type="submission" date="2019-06" db="EMBL/GenBank/DDBJ databases">
        <title>Draft genome of C. phoceense Strain 272.</title>
        <authorList>
            <person name="Pacheco L.G.C."/>
            <person name="Barberis C.M."/>
            <person name="Almuzara M.N."/>
            <person name="Traglia G.M."/>
            <person name="Santos C.S."/>
            <person name="Rocha D.J.P.G."/>
            <person name="Aguiar E.R.G.R."/>
            <person name="Vay C.A."/>
        </authorList>
    </citation>
    <scope>NUCLEOTIDE SEQUENCE [LARGE SCALE GENOMIC DNA]</scope>
    <source>
        <strain evidence="2 3">272</strain>
    </source>
</reference>
<accession>A0A540R858</accession>
<evidence type="ECO:0000313" key="3">
    <source>
        <dbReference type="Proteomes" id="UP000318080"/>
    </source>
</evidence>
<keyword evidence="1" id="KW-1133">Transmembrane helix</keyword>
<sequence>MPWTELTPSGLQAFGYPRTEWVRRQLILAALSLVIFAGIAVVFQFGWVYPFAATCVLLLVALSGLGTGFATFGMIMFSGHLRDGDSLKWQLITFLILAVVTSYVVFYRPLRDESPAPSVRFAPRLRRSEV</sequence>
<keyword evidence="1" id="KW-0472">Membrane</keyword>
<evidence type="ECO:0000313" key="2">
    <source>
        <dbReference type="EMBL" id="TQE43929.1"/>
    </source>
</evidence>
<dbReference type="EMBL" id="VHIR01000005">
    <property type="protein sequence ID" value="TQE43929.1"/>
    <property type="molecule type" value="Genomic_DNA"/>
</dbReference>
<dbReference type="Proteomes" id="UP000318080">
    <property type="component" value="Unassembled WGS sequence"/>
</dbReference>
<evidence type="ECO:0000256" key="1">
    <source>
        <dbReference type="SAM" id="Phobius"/>
    </source>
</evidence>
<keyword evidence="3" id="KW-1185">Reference proteome</keyword>
<comment type="caution">
    <text evidence="2">The sequence shown here is derived from an EMBL/GenBank/DDBJ whole genome shotgun (WGS) entry which is preliminary data.</text>
</comment>
<proteinExistence type="predicted"/>
<gene>
    <name evidence="2" type="ORF">EJK80_05225</name>
</gene>
<feature type="transmembrane region" description="Helical" evidence="1">
    <location>
        <begin position="89"/>
        <end position="107"/>
    </location>
</feature>
<dbReference type="AlphaFoldDB" id="A0A540R858"/>
<feature type="transmembrane region" description="Helical" evidence="1">
    <location>
        <begin position="26"/>
        <end position="45"/>
    </location>
</feature>
<organism evidence="2 3">
    <name type="scientific">Corynebacterium phoceense</name>
    <dbReference type="NCBI Taxonomy" id="1686286"/>
    <lineage>
        <taxon>Bacteria</taxon>
        <taxon>Bacillati</taxon>
        <taxon>Actinomycetota</taxon>
        <taxon>Actinomycetes</taxon>
        <taxon>Mycobacteriales</taxon>
        <taxon>Corynebacteriaceae</taxon>
        <taxon>Corynebacterium</taxon>
    </lineage>
</organism>